<reference evidence="2 3" key="1">
    <citation type="submission" date="2021-04" db="EMBL/GenBank/DDBJ databases">
        <title>Magnetospirillum sulfuroxidans sp. nov., a facultative chemolithoautotrophic sulfur-oxidizing alphaproteobacterium isolated from freshwater sediment and proposals for Paramagetospirillum gen. nov., and Magnetospirillaceae fam. nov.</title>
        <authorList>
            <person name="Koziaeva V."/>
            <person name="Geelhoed J.S."/>
            <person name="Sorokin D.Y."/>
            <person name="Grouzdev D.S."/>
        </authorList>
    </citation>
    <scope>NUCLEOTIDE SEQUENCE [LARGE SCALE GENOMIC DNA]</scope>
    <source>
        <strain evidence="2 3">J10</strain>
    </source>
</reference>
<feature type="chain" id="PRO_5045599844" evidence="1">
    <location>
        <begin position="23"/>
        <end position="150"/>
    </location>
</feature>
<protein>
    <submittedName>
        <fullName evidence="2">Uncharacterized protein</fullName>
    </submittedName>
</protein>
<comment type="caution">
    <text evidence="2">The sequence shown here is derived from an EMBL/GenBank/DDBJ whole genome shotgun (WGS) entry which is preliminary data.</text>
</comment>
<keyword evidence="3" id="KW-1185">Reference proteome</keyword>
<feature type="signal peptide" evidence="1">
    <location>
        <begin position="1"/>
        <end position="22"/>
    </location>
</feature>
<accession>A0ABS5I8E7</accession>
<proteinExistence type="predicted"/>
<gene>
    <name evidence="2" type="ORF">KEC16_02245</name>
</gene>
<sequence>MIRSSAALVVAVLTAVPTPLFAQAQTNAPTPLRITITKMDCSRLVRHMPSDDVAFRPGEGLPGQQVVPADVPGSGAAALPNLLPDVLEIPLNVKPLQGKAYATHGLDDTNMSLGVVRYDIARGTFSLNGEPLGGPDQQALAEACAKRGVR</sequence>
<dbReference type="Proteomes" id="UP000680714">
    <property type="component" value="Unassembled WGS sequence"/>
</dbReference>
<keyword evidence="1" id="KW-0732">Signal</keyword>
<evidence type="ECO:0000256" key="1">
    <source>
        <dbReference type="SAM" id="SignalP"/>
    </source>
</evidence>
<dbReference type="EMBL" id="JAGTUF010000001">
    <property type="protein sequence ID" value="MBR9970531.1"/>
    <property type="molecule type" value="Genomic_DNA"/>
</dbReference>
<organism evidence="2 3">
    <name type="scientific">Magnetospirillum sulfuroxidans</name>
    <dbReference type="NCBI Taxonomy" id="611300"/>
    <lineage>
        <taxon>Bacteria</taxon>
        <taxon>Pseudomonadati</taxon>
        <taxon>Pseudomonadota</taxon>
        <taxon>Alphaproteobacteria</taxon>
        <taxon>Rhodospirillales</taxon>
        <taxon>Rhodospirillaceae</taxon>
        <taxon>Magnetospirillum</taxon>
    </lineage>
</organism>
<evidence type="ECO:0000313" key="3">
    <source>
        <dbReference type="Proteomes" id="UP000680714"/>
    </source>
</evidence>
<dbReference type="RefSeq" id="WP_211546021.1">
    <property type="nucleotide sequence ID" value="NZ_JAGTUF010000001.1"/>
</dbReference>
<name>A0ABS5I8E7_9PROT</name>
<evidence type="ECO:0000313" key="2">
    <source>
        <dbReference type="EMBL" id="MBR9970531.1"/>
    </source>
</evidence>